<dbReference type="Pfam" id="PF01230">
    <property type="entry name" value="HIT"/>
    <property type="match status" value="1"/>
</dbReference>
<gene>
    <name evidence="5" type="ORF">GII36_00160</name>
</gene>
<dbReference type="AlphaFoldDB" id="A0A857MI87"/>
<feature type="active site" description="Tele-AMP-histidine intermediate" evidence="1">
    <location>
        <position position="94"/>
    </location>
</feature>
<dbReference type="InterPro" id="IPR011146">
    <property type="entry name" value="HIT-like"/>
</dbReference>
<dbReference type="KEGG" id="mama:GII36_00160"/>
<evidence type="ECO:0000256" key="2">
    <source>
        <dbReference type="PIRSR" id="PIRSR601310-3"/>
    </source>
</evidence>
<reference evidence="5" key="1">
    <citation type="journal article" date="2021" name="Nat. Microbiol.">
        <title>Cocultivation of an ultrasmall environmental parasitic bacterium with lytic ability against bacteria associated with wastewater foams.</title>
        <authorList>
            <person name="Batinovic S."/>
            <person name="Rose J.J.A."/>
            <person name="Ratcliffe J."/>
            <person name="Seviour R.J."/>
            <person name="Petrovski S."/>
        </authorList>
    </citation>
    <scope>NUCLEOTIDE SEQUENCE</scope>
    <source>
        <strain evidence="5">JR1</strain>
    </source>
</reference>
<dbReference type="PANTHER" id="PTHR46648:SF1">
    <property type="entry name" value="ADENOSINE 5'-MONOPHOSPHORAMIDASE HNT1"/>
    <property type="match status" value="1"/>
</dbReference>
<dbReference type="InterPro" id="IPR036265">
    <property type="entry name" value="HIT-like_sf"/>
</dbReference>
<accession>A0A857MI87</accession>
<evidence type="ECO:0000256" key="1">
    <source>
        <dbReference type="PIRSR" id="PIRSR601310-1"/>
    </source>
</evidence>
<dbReference type="PROSITE" id="PS51084">
    <property type="entry name" value="HIT_2"/>
    <property type="match status" value="1"/>
</dbReference>
<dbReference type="InterPro" id="IPR001310">
    <property type="entry name" value="Histidine_triad_HIT"/>
</dbReference>
<feature type="domain" description="HIT" evidence="4">
    <location>
        <begin position="5"/>
        <end position="108"/>
    </location>
</feature>
<evidence type="ECO:0000259" key="4">
    <source>
        <dbReference type="PROSITE" id="PS51084"/>
    </source>
</evidence>
<dbReference type="PRINTS" id="PR00332">
    <property type="entry name" value="HISTRIAD"/>
</dbReference>
<dbReference type="RefSeq" id="WP_260763494.1">
    <property type="nucleotide sequence ID" value="NZ_CP045921.1"/>
</dbReference>
<evidence type="ECO:0000313" key="6">
    <source>
        <dbReference type="Proteomes" id="UP001059824"/>
    </source>
</evidence>
<sequence>MNESIFTKIINGDIPSYKIYEDEHTYAFLDIHPIASGHTLVVPKQQVEFVWDLDTAAYQALQASVQKIARHLRTTLNVPYVGEQIIGVDVPHAHIHLIPFTDVSQYRHMPDMTAEPDHVALSEIAAQLRFS</sequence>
<keyword evidence="6" id="KW-1185">Reference proteome</keyword>
<dbReference type="Proteomes" id="UP001059824">
    <property type="component" value="Chromosome"/>
</dbReference>
<dbReference type="GO" id="GO:0003824">
    <property type="term" value="F:catalytic activity"/>
    <property type="evidence" value="ECO:0007669"/>
    <property type="project" value="InterPro"/>
</dbReference>
<evidence type="ECO:0000313" key="5">
    <source>
        <dbReference type="EMBL" id="QHN42276.1"/>
    </source>
</evidence>
<evidence type="ECO:0000256" key="3">
    <source>
        <dbReference type="PROSITE-ProRule" id="PRU00464"/>
    </source>
</evidence>
<dbReference type="Gene3D" id="3.30.428.10">
    <property type="entry name" value="HIT-like"/>
    <property type="match status" value="1"/>
</dbReference>
<dbReference type="PANTHER" id="PTHR46648">
    <property type="entry name" value="HIT FAMILY PROTEIN 1"/>
    <property type="match status" value="1"/>
</dbReference>
<dbReference type="SUPFAM" id="SSF54197">
    <property type="entry name" value="HIT-like"/>
    <property type="match status" value="1"/>
</dbReference>
<feature type="short sequence motif" description="Histidine triad motif" evidence="2 3">
    <location>
        <begin position="92"/>
        <end position="96"/>
    </location>
</feature>
<dbReference type="EMBL" id="CP045921">
    <property type="protein sequence ID" value="QHN42276.1"/>
    <property type="molecule type" value="Genomic_DNA"/>
</dbReference>
<proteinExistence type="predicted"/>
<protein>
    <submittedName>
        <fullName evidence="5">HIT domain-containing protein</fullName>
    </submittedName>
</protein>
<name>A0A857MI87_9BACT</name>
<organism evidence="5 6">
    <name type="scientific">Candidatus Mycosynbacter amalyticus</name>
    <dbReference type="NCBI Taxonomy" id="2665156"/>
    <lineage>
        <taxon>Bacteria</taxon>
        <taxon>Candidatus Saccharimonadota</taxon>
        <taxon>Candidatus Saccharimonadota incertae sedis</taxon>
        <taxon>Candidatus Mycosynbacter</taxon>
    </lineage>
</organism>
<dbReference type="GO" id="GO:0009117">
    <property type="term" value="P:nucleotide metabolic process"/>
    <property type="evidence" value="ECO:0007669"/>
    <property type="project" value="TreeGrafter"/>
</dbReference>